<feature type="signal peptide" evidence="1">
    <location>
        <begin position="1"/>
        <end position="18"/>
    </location>
</feature>
<proteinExistence type="evidence at transcript level"/>
<keyword evidence="1" id="KW-0732">Signal</keyword>
<organism evidence="2">
    <name type="scientific">Ixodes ricinus</name>
    <name type="common">Common tick</name>
    <name type="synonym">Acarus ricinus</name>
    <dbReference type="NCBI Taxonomy" id="34613"/>
    <lineage>
        <taxon>Eukaryota</taxon>
        <taxon>Metazoa</taxon>
        <taxon>Ecdysozoa</taxon>
        <taxon>Arthropoda</taxon>
        <taxon>Chelicerata</taxon>
        <taxon>Arachnida</taxon>
        <taxon>Acari</taxon>
        <taxon>Parasitiformes</taxon>
        <taxon>Ixodida</taxon>
        <taxon>Ixodoidea</taxon>
        <taxon>Ixodidae</taxon>
        <taxon>Ixodinae</taxon>
        <taxon>Ixodes</taxon>
    </lineage>
</organism>
<sequence length="108" mass="12524">MRLSCILCFLAMFLFAYADHEPQCTRKWPIPPFQCLFLCQHGEWKFLQPLPRFTVEQKVNGRFCRWYGLLRGMCCNGRCIRATNMPITPDMTVTPEDSSAENVTSVVL</sequence>
<accession>A0A0K8RIY7</accession>
<dbReference type="EMBL" id="GADI01002723">
    <property type="protein sequence ID" value="JAA71085.1"/>
    <property type="molecule type" value="mRNA"/>
</dbReference>
<dbReference type="AlphaFoldDB" id="A0A0K8RIY7"/>
<reference evidence="2" key="1">
    <citation type="submission" date="2012-12" db="EMBL/GenBank/DDBJ databases">
        <title>Identification and characterization of a phenylalanine ammonia-lyase gene family in Isatis indigotica Fort.</title>
        <authorList>
            <person name="Liu Q."/>
            <person name="Chen J."/>
            <person name="Zhou X."/>
            <person name="Di P."/>
            <person name="Xiao Y."/>
            <person name="Xuan H."/>
            <person name="Zhang L."/>
            <person name="Chen W."/>
        </authorList>
    </citation>
    <scope>NUCLEOTIDE SEQUENCE</scope>
    <source>
        <tissue evidence="2">Salivary gland</tissue>
    </source>
</reference>
<evidence type="ECO:0000313" key="2">
    <source>
        <dbReference type="EMBL" id="JAA71085.1"/>
    </source>
</evidence>
<evidence type="ECO:0000256" key="1">
    <source>
        <dbReference type="SAM" id="SignalP"/>
    </source>
</evidence>
<feature type="chain" id="PRO_5005518206" evidence="1">
    <location>
        <begin position="19"/>
        <end position="108"/>
    </location>
</feature>
<protein>
    <submittedName>
        <fullName evidence="2">Putative salivary kunitz domain protein</fullName>
    </submittedName>
</protein>
<name>A0A0K8RIY7_IXORI</name>